<evidence type="ECO:0000313" key="2">
    <source>
        <dbReference type="EMBL" id="WMT08938.1"/>
    </source>
</evidence>
<gene>
    <name evidence="2" type="ORF">NP511_04725</name>
</gene>
<name>A0AAF0PI00_9EURY</name>
<dbReference type="Pfam" id="PF26406">
    <property type="entry name" value="DUF8104"/>
    <property type="match status" value="1"/>
</dbReference>
<feature type="region of interest" description="Disordered" evidence="1">
    <location>
        <begin position="89"/>
        <end position="108"/>
    </location>
</feature>
<organism evidence="2 3">
    <name type="scientific">Natrinema thermotolerans</name>
    <dbReference type="NCBI Taxonomy" id="121872"/>
    <lineage>
        <taxon>Archaea</taxon>
        <taxon>Methanobacteriati</taxon>
        <taxon>Methanobacteriota</taxon>
        <taxon>Stenosarchaea group</taxon>
        <taxon>Halobacteria</taxon>
        <taxon>Halobacteriales</taxon>
        <taxon>Natrialbaceae</taxon>
        <taxon>Natrinema</taxon>
    </lineage>
</organism>
<evidence type="ECO:0000313" key="3">
    <source>
        <dbReference type="Proteomes" id="UP001224926"/>
    </source>
</evidence>
<evidence type="ECO:0000256" key="1">
    <source>
        <dbReference type="SAM" id="MobiDB-lite"/>
    </source>
</evidence>
<dbReference type="GeneID" id="84213220"/>
<dbReference type="EMBL" id="CP101873">
    <property type="protein sequence ID" value="WMT08938.1"/>
    <property type="molecule type" value="Genomic_DNA"/>
</dbReference>
<dbReference type="RefSeq" id="WP_049964627.1">
    <property type="nucleotide sequence ID" value="NZ_CP101873.1"/>
</dbReference>
<dbReference type="AlphaFoldDB" id="A0AAF0PI00"/>
<dbReference type="GeneID" id="39860906"/>
<protein>
    <submittedName>
        <fullName evidence="2">Uncharacterized protein</fullName>
    </submittedName>
</protein>
<dbReference type="InterPro" id="IPR058417">
    <property type="entry name" value="DUF8104"/>
</dbReference>
<keyword evidence="3" id="KW-1185">Reference proteome</keyword>
<accession>A0AAF0PI00</accession>
<feature type="compositionally biased region" description="Basic and acidic residues" evidence="1">
    <location>
        <begin position="94"/>
        <end position="108"/>
    </location>
</feature>
<reference evidence="2 3" key="1">
    <citation type="submission" date="2022-07" db="EMBL/GenBank/DDBJ databases">
        <title>Two temperate virus in Haloterrigena jeotgali A29.</title>
        <authorList>
            <person name="Deng X."/>
        </authorList>
    </citation>
    <scope>NUCLEOTIDE SEQUENCE [LARGE SCALE GENOMIC DNA]</scope>
    <source>
        <strain evidence="2 3">A29</strain>
    </source>
</reference>
<feature type="region of interest" description="Disordered" evidence="1">
    <location>
        <begin position="1"/>
        <end position="28"/>
    </location>
</feature>
<proteinExistence type="predicted"/>
<sequence>MVYEDYTDLLESADPVPQPASGDDGYPSKREIDQLLTEAHREERERVENLLEEIEGQIQERTNLHEDLIHELEQELERYEENLQQLLRQFGSGSREKKEHQKRRIQELSKEIRKEQRRHWHDRQKLLAERREVRRELDALDDDLLASLL</sequence>
<dbReference type="Proteomes" id="UP001224926">
    <property type="component" value="Chromosome"/>
</dbReference>